<dbReference type="EMBL" id="JBHSQJ010000012">
    <property type="protein sequence ID" value="MFC5906403.1"/>
    <property type="molecule type" value="Genomic_DNA"/>
</dbReference>
<evidence type="ECO:0000313" key="2">
    <source>
        <dbReference type="EMBL" id="MFC5906403.1"/>
    </source>
</evidence>
<reference evidence="3" key="1">
    <citation type="journal article" date="2019" name="Int. J. Syst. Evol. Microbiol.">
        <title>The Global Catalogue of Microorganisms (GCM) 10K type strain sequencing project: providing services to taxonomists for standard genome sequencing and annotation.</title>
        <authorList>
            <consortium name="The Broad Institute Genomics Platform"/>
            <consortium name="The Broad Institute Genome Sequencing Center for Infectious Disease"/>
            <person name="Wu L."/>
            <person name="Ma J."/>
        </authorList>
    </citation>
    <scope>NUCLEOTIDE SEQUENCE [LARGE SCALE GENOMIC DNA]</scope>
    <source>
        <strain evidence="3">JCM 4816</strain>
    </source>
</reference>
<comment type="caution">
    <text evidence="2">The sequence shown here is derived from an EMBL/GenBank/DDBJ whole genome shotgun (WGS) entry which is preliminary data.</text>
</comment>
<dbReference type="Proteomes" id="UP001596174">
    <property type="component" value="Unassembled WGS sequence"/>
</dbReference>
<protein>
    <submittedName>
        <fullName evidence="2">Uncharacterized protein</fullName>
    </submittedName>
</protein>
<evidence type="ECO:0000256" key="1">
    <source>
        <dbReference type="SAM" id="MobiDB-lite"/>
    </source>
</evidence>
<dbReference type="RefSeq" id="WP_380579775.1">
    <property type="nucleotide sequence ID" value="NZ_JBHSQJ010000012.1"/>
</dbReference>
<accession>A0ABW1FVX9</accession>
<feature type="region of interest" description="Disordered" evidence="1">
    <location>
        <begin position="39"/>
        <end position="59"/>
    </location>
</feature>
<keyword evidence="3" id="KW-1185">Reference proteome</keyword>
<feature type="region of interest" description="Disordered" evidence="1">
    <location>
        <begin position="1"/>
        <end position="25"/>
    </location>
</feature>
<sequence>MMPSRSPVHFPSYLRGEADPDTLGELLDSGRRMRLFWPLPGAGEKPEPRPKRHPGFPGFKVSARTASLVRESSEYGD</sequence>
<name>A0ABW1FVX9_9ACTN</name>
<evidence type="ECO:0000313" key="3">
    <source>
        <dbReference type="Proteomes" id="UP001596174"/>
    </source>
</evidence>
<proteinExistence type="predicted"/>
<gene>
    <name evidence="2" type="ORF">ACFP3V_04120</name>
</gene>
<organism evidence="2 3">
    <name type="scientific">Streptacidiphilus monticola</name>
    <dbReference type="NCBI Taxonomy" id="2161674"/>
    <lineage>
        <taxon>Bacteria</taxon>
        <taxon>Bacillati</taxon>
        <taxon>Actinomycetota</taxon>
        <taxon>Actinomycetes</taxon>
        <taxon>Kitasatosporales</taxon>
        <taxon>Streptomycetaceae</taxon>
        <taxon>Streptacidiphilus</taxon>
    </lineage>
</organism>